<keyword evidence="11" id="KW-0067">ATP-binding</keyword>
<dbReference type="InterPro" id="IPR004531">
    <property type="entry name" value="Phe-tRNA-synth_IIc_bsu_arc_euk"/>
</dbReference>
<evidence type="ECO:0000256" key="10">
    <source>
        <dbReference type="ARBA" id="ARBA00022741"/>
    </source>
</evidence>
<protein>
    <recommendedName>
        <fullName evidence="6">Phenylalanine--tRNA ligase beta subunit</fullName>
        <ecNumber evidence="5">6.1.1.20</ecNumber>
    </recommendedName>
    <alternativeName>
        <fullName evidence="15">Phenylalanyl-tRNA synthetase beta subunit</fullName>
    </alternativeName>
</protein>
<reference evidence="19 20" key="1">
    <citation type="journal article" date="2021" name="Elife">
        <title>Chloroplast acquisition without the gene transfer in kleptoplastic sea slugs, Plakobranchus ocellatus.</title>
        <authorList>
            <person name="Maeda T."/>
            <person name="Takahashi S."/>
            <person name="Yoshida T."/>
            <person name="Shimamura S."/>
            <person name="Takaki Y."/>
            <person name="Nagai Y."/>
            <person name="Toyoda A."/>
            <person name="Suzuki Y."/>
            <person name="Arimoto A."/>
            <person name="Ishii H."/>
            <person name="Satoh N."/>
            <person name="Nishiyama T."/>
            <person name="Hasebe M."/>
            <person name="Maruyama T."/>
            <person name="Minagawa J."/>
            <person name="Obokata J."/>
            <person name="Shigenobu S."/>
        </authorList>
    </citation>
    <scope>NUCLEOTIDE SEQUENCE [LARGE SCALE GENOMIC DNA]</scope>
</reference>
<evidence type="ECO:0000256" key="2">
    <source>
        <dbReference type="ARBA" id="ARBA00004496"/>
    </source>
</evidence>
<dbReference type="SUPFAM" id="SSF55681">
    <property type="entry name" value="Class II aaRS and biotin synthetases"/>
    <property type="match status" value="1"/>
</dbReference>
<dbReference type="CDD" id="cd00769">
    <property type="entry name" value="PheRS_beta_core"/>
    <property type="match status" value="1"/>
</dbReference>
<dbReference type="GO" id="GO:0005524">
    <property type="term" value="F:ATP binding"/>
    <property type="evidence" value="ECO:0007669"/>
    <property type="project" value="UniProtKB-KW"/>
</dbReference>
<evidence type="ECO:0000256" key="4">
    <source>
        <dbReference type="ARBA" id="ARBA00011209"/>
    </source>
</evidence>
<feature type="domain" description="B5" evidence="18">
    <location>
        <begin position="305"/>
        <end position="359"/>
    </location>
</feature>
<keyword evidence="10" id="KW-0547">Nucleotide-binding</keyword>
<keyword evidence="20" id="KW-1185">Reference proteome</keyword>
<comment type="catalytic activity">
    <reaction evidence="16">
        <text>tRNA(Phe) + L-phenylalanine + ATP = L-phenylalanyl-tRNA(Phe) + AMP + diphosphate + H(+)</text>
        <dbReference type="Rhea" id="RHEA:19413"/>
        <dbReference type="Rhea" id="RHEA-COMP:9668"/>
        <dbReference type="Rhea" id="RHEA-COMP:9699"/>
        <dbReference type="ChEBI" id="CHEBI:15378"/>
        <dbReference type="ChEBI" id="CHEBI:30616"/>
        <dbReference type="ChEBI" id="CHEBI:33019"/>
        <dbReference type="ChEBI" id="CHEBI:58095"/>
        <dbReference type="ChEBI" id="CHEBI:78442"/>
        <dbReference type="ChEBI" id="CHEBI:78531"/>
        <dbReference type="ChEBI" id="CHEBI:456215"/>
        <dbReference type="EC" id="6.1.1.20"/>
    </reaction>
</comment>
<evidence type="ECO:0000259" key="18">
    <source>
        <dbReference type="SMART" id="SM00874"/>
    </source>
</evidence>
<evidence type="ECO:0000259" key="17">
    <source>
        <dbReference type="SMART" id="SM00873"/>
    </source>
</evidence>
<dbReference type="EC" id="6.1.1.20" evidence="5"/>
<dbReference type="Gene3D" id="3.50.40.10">
    <property type="entry name" value="Phenylalanyl-trna Synthetase, Chain B, domain 3"/>
    <property type="match status" value="1"/>
</dbReference>
<evidence type="ECO:0000256" key="6">
    <source>
        <dbReference type="ARBA" id="ARBA00017032"/>
    </source>
</evidence>
<feature type="domain" description="B3/B4 tRNA-binding" evidence="17">
    <location>
        <begin position="118"/>
        <end position="280"/>
    </location>
</feature>
<dbReference type="Pfam" id="PF17759">
    <property type="entry name" value="tRNA_synthFbeta"/>
    <property type="match status" value="1"/>
</dbReference>
<dbReference type="FunFam" id="3.30.56.10:FF:000005">
    <property type="entry name" value="Phenylalanine--tRNA ligase beta subunit"/>
    <property type="match status" value="1"/>
</dbReference>
<keyword evidence="13" id="KW-0648">Protein biosynthesis</keyword>
<accession>A0AAV4DDP2</accession>
<dbReference type="AlphaFoldDB" id="A0AAV4DDP2"/>
<dbReference type="Pfam" id="PF18262">
    <property type="entry name" value="PhetRS_B1"/>
    <property type="match status" value="1"/>
</dbReference>
<evidence type="ECO:0000313" key="19">
    <source>
        <dbReference type="EMBL" id="GFO42266.1"/>
    </source>
</evidence>
<dbReference type="Gene3D" id="3.30.930.10">
    <property type="entry name" value="Bira Bifunctional Protein, Domain 2"/>
    <property type="match status" value="1"/>
</dbReference>
<evidence type="ECO:0000256" key="12">
    <source>
        <dbReference type="ARBA" id="ARBA00022842"/>
    </source>
</evidence>
<dbReference type="InterPro" id="IPR040659">
    <property type="entry name" value="PhetRS_B1"/>
</dbReference>
<comment type="subunit">
    <text evidence="4">Tetramer of two alpha and two beta subunits.</text>
</comment>
<dbReference type="PANTHER" id="PTHR10947">
    <property type="entry name" value="PHENYLALANYL-TRNA SYNTHETASE BETA CHAIN AND LEUCINE-RICH REPEAT-CONTAINING PROTEIN 47"/>
    <property type="match status" value="1"/>
</dbReference>
<dbReference type="InterPro" id="IPR041616">
    <property type="entry name" value="PheRS_beta_core"/>
</dbReference>
<keyword evidence="14" id="KW-0030">Aminoacyl-tRNA synthetase</keyword>
<dbReference type="SUPFAM" id="SSF46955">
    <property type="entry name" value="Putative DNA-binding domain"/>
    <property type="match status" value="2"/>
</dbReference>
<dbReference type="GO" id="GO:0006432">
    <property type="term" value="P:phenylalanyl-tRNA aminoacylation"/>
    <property type="evidence" value="ECO:0007669"/>
    <property type="project" value="InterPro"/>
</dbReference>
<comment type="caution">
    <text evidence="19">The sequence shown here is derived from an EMBL/GenBank/DDBJ whole genome shotgun (WGS) entry which is preliminary data.</text>
</comment>
<keyword evidence="8 19" id="KW-0436">Ligase</keyword>
<evidence type="ECO:0000256" key="8">
    <source>
        <dbReference type="ARBA" id="ARBA00022598"/>
    </source>
</evidence>
<evidence type="ECO:0000256" key="14">
    <source>
        <dbReference type="ARBA" id="ARBA00023146"/>
    </source>
</evidence>
<evidence type="ECO:0000256" key="15">
    <source>
        <dbReference type="ARBA" id="ARBA00033189"/>
    </source>
</evidence>
<dbReference type="GO" id="GO:0003723">
    <property type="term" value="F:RNA binding"/>
    <property type="evidence" value="ECO:0007669"/>
    <property type="project" value="InterPro"/>
</dbReference>
<organism evidence="19 20">
    <name type="scientific">Plakobranchus ocellatus</name>
    <dbReference type="NCBI Taxonomy" id="259542"/>
    <lineage>
        <taxon>Eukaryota</taxon>
        <taxon>Metazoa</taxon>
        <taxon>Spiralia</taxon>
        <taxon>Lophotrochozoa</taxon>
        <taxon>Mollusca</taxon>
        <taxon>Gastropoda</taxon>
        <taxon>Heterobranchia</taxon>
        <taxon>Euthyneura</taxon>
        <taxon>Panpulmonata</taxon>
        <taxon>Sacoglossa</taxon>
        <taxon>Placobranchoidea</taxon>
        <taxon>Plakobranchidae</taxon>
        <taxon>Plakobranchus</taxon>
    </lineage>
</organism>
<evidence type="ECO:0000256" key="9">
    <source>
        <dbReference type="ARBA" id="ARBA00022723"/>
    </source>
</evidence>
<evidence type="ECO:0000256" key="11">
    <source>
        <dbReference type="ARBA" id="ARBA00022840"/>
    </source>
</evidence>
<evidence type="ECO:0000256" key="7">
    <source>
        <dbReference type="ARBA" id="ARBA00022490"/>
    </source>
</evidence>
<evidence type="ECO:0000256" key="1">
    <source>
        <dbReference type="ARBA" id="ARBA00001946"/>
    </source>
</evidence>
<comment type="similarity">
    <text evidence="3">Belongs to the phenylalanyl-tRNA synthetase beta subunit family. Type 2 subfamily.</text>
</comment>
<dbReference type="InterPro" id="IPR005146">
    <property type="entry name" value="B3/B4_tRNA-bd"/>
</dbReference>
<comment type="cofactor">
    <cofactor evidence="1">
        <name>Mg(2+)</name>
        <dbReference type="ChEBI" id="CHEBI:18420"/>
    </cofactor>
</comment>
<keyword evidence="7" id="KW-0963">Cytoplasm</keyword>
<evidence type="ECO:0000256" key="3">
    <source>
        <dbReference type="ARBA" id="ARBA00007438"/>
    </source>
</evidence>
<comment type="subcellular location">
    <subcellularLocation>
        <location evidence="2">Cytoplasm</location>
    </subcellularLocation>
</comment>
<dbReference type="FunFam" id="3.50.40.10:FF:000002">
    <property type="entry name" value="phenylalanine--tRNA ligase beta subunit"/>
    <property type="match status" value="1"/>
</dbReference>
<dbReference type="InterPro" id="IPR020825">
    <property type="entry name" value="Phe-tRNA_synthase-like_B3/B4"/>
</dbReference>
<name>A0AAV4DDP2_9GAST</name>
<dbReference type="FunFam" id="3.30.930.10:FF:000032">
    <property type="entry name" value="Phenylalanine--tRNA ligase beta subunit"/>
    <property type="match status" value="1"/>
</dbReference>
<dbReference type="Proteomes" id="UP000735302">
    <property type="component" value="Unassembled WGS sequence"/>
</dbReference>
<dbReference type="PANTHER" id="PTHR10947:SF0">
    <property type="entry name" value="PHENYLALANINE--TRNA LIGASE BETA SUBUNIT"/>
    <property type="match status" value="1"/>
</dbReference>
<dbReference type="GO" id="GO:0000287">
    <property type="term" value="F:magnesium ion binding"/>
    <property type="evidence" value="ECO:0007669"/>
    <property type="project" value="InterPro"/>
</dbReference>
<dbReference type="Pfam" id="PF03483">
    <property type="entry name" value="B3_4"/>
    <property type="match status" value="1"/>
</dbReference>
<evidence type="ECO:0000256" key="5">
    <source>
        <dbReference type="ARBA" id="ARBA00012814"/>
    </source>
</evidence>
<evidence type="ECO:0000256" key="16">
    <source>
        <dbReference type="ARBA" id="ARBA00049255"/>
    </source>
</evidence>
<dbReference type="GO" id="GO:0009328">
    <property type="term" value="C:phenylalanine-tRNA ligase complex"/>
    <property type="evidence" value="ECO:0007669"/>
    <property type="project" value="TreeGrafter"/>
</dbReference>
<keyword evidence="12" id="KW-0460">Magnesium</keyword>
<dbReference type="InterPro" id="IPR005147">
    <property type="entry name" value="tRNA_synthase_B5-dom"/>
</dbReference>
<dbReference type="InterPro" id="IPR045864">
    <property type="entry name" value="aa-tRNA-synth_II/BPL/LPL"/>
</dbReference>
<gene>
    <name evidence="19" type="ORF">PoB_006877100</name>
</gene>
<evidence type="ECO:0000313" key="20">
    <source>
        <dbReference type="Proteomes" id="UP000735302"/>
    </source>
</evidence>
<dbReference type="InterPro" id="IPR045060">
    <property type="entry name" value="Phe-tRNA-ligase_IIc_bsu"/>
</dbReference>
<dbReference type="SMART" id="SM00874">
    <property type="entry name" value="B5"/>
    <property type="match status" value="1"/>
</dbReference>
<dbReference type="NCBIfam" id="TIGR00471">
    <property type="entry name" value="pheT_arch"/>
    <property type="match status" value="1"/>
</dbReference>
<dbReference type="EMBL" id="BLXT01007780">
    <property type="protein sequence ID" value="GFO42266.1"/>
    <property type="molecule type" value="Genomic_DNA"/>
</dbReference>
<dbReference type="InterPro" id="IPR009061">
    <property type="entry name" value="DNA-bd_dom_put_sf"/>
</dbReference>
<dbReference type="SMART" id="SM00873">
    <property type="entry name" value="B3_4"/>
    <property type="match status" value="1"/>
</dbReference>
<proteinExistence type="inferred from homology"/>
<sequence>MPIVSVRRDELFEALGQKYTDEEFDELCFQYGLELDEVTSEKEQMEREKGAGKAEGASEVVEYKVEIPANRYDLLCMEGLARGLRIFLEKERAPRYKPVPPASGQPQRLTIHPATAQVRPHCVAAVLRNITFVEGRYKNFIDLQDKLHENLCRRRTLVSMGTHDLDTIEGPFSYEALPPAQIKFKPLGQTKEYTAPELMTLYSQESHLRPYLHIIQDKPVYPVIFDKNRVVLSMPPIINSEHSKITLATRNVFIETTATDLTKASIVLDVIVSMFAIYCAEPFTVEMVEVVQPDGTVLTYPDLPYRKETVSASRICQQIGASIPTKEMARLLTKMCLESEAQPDGDTIEVEDVAIAYGYNNILKTVPKMSTTGEQFPLNKLTDLLRREVAACGYTEVLTFVLCSKADIADKLGKKIEDLNVAHVGNPKTIDTQVTRTTLLPGVLKTIYHNKAVPLPLRLFEISDVVYLDPSKDVGARNERRLCAVTYNKSSEFEVVQGLLDRVMQLLEVPYGGPEDVGYRLKASDDPTFFPGRCAEVVAKGQVIGRLGVLHPDVITKFDLNMPCSALEITIEPFL</sequence>
<evidence type="ECO:0000256" key="13">
    <source>
        <dbReference type="ARBA" id="ARBA00022917"/>
    </source>
</evidence>
<keyword evidence="9" id="KW-0479">Metal-binding</keyword>
<dbReference type="Gene3D" id="3.30.56.10">
    <property type="match status" value="1"/>
</dbReference>
<dbReference type="GO" id="GO:0004826">
    <property type="term" value="F:phenylalanine-tRNA ligase activity"/>
    <property type="evidence" value="ECO:0007669"/>
    <property type="project" value="UniProtKB-EC"/>
</dbReference>